<organism evidence="1 2">
    <name type="scientific">Pneumocystis oryctolagi</name>
    <dbReference type="NCBI Taxonomy" id="42067"/>
    <lineage>
        <taxon>Eukaryota</taxon>
        <taxon>Fungi</taxon>
        <taxon>Dikarya</taxon>
        <taxon>Ascomycota</taxon>
        <taxon>Taphrinomycotina</taxon>
        <taxon>Pneumocystomycetes</taxon>
        <taxon>Pneumocystaceae</taxon>
        <taxon>Pneumocystis</taxon>
    </lineage>
</organism>
<proteinExistence type="predicted"/>
<dbReference type="Proteomes" id="UP000768646">
    <property type="component" value="Unassembled WGS sequence"/>
</dbReference>
<keyword evidence="2" id="KW-1185">Reference proteome</keyword>
<protein>
    <submittedName>
        <fullName evidence="1">Uncharacterized protein</fullName>
    </submittedName>
</protein>
<sequence length="260" mass="30048">MINNIISTFPPFKTISIALPDTSNVRDLENYLFRFLPSGNYFLSHLSGRLVYPEETLLSLSDRYQYSGDKNVCMFRCIPRVLGGKGGFGSQLRAAGGRMSSRKKRGQEENKLSCRDLNGRRIRAIKEAKMLEKYLETEAIQKREILAKRKQRLQAIIDAEPPSQRLKYDDNEYLEKNEMIIEDVKNTVKLVMEKSKHSPKTEVIKSFDSVNQLLGFNKEKNTNFMFSNTSNSTIHKTNKRSNKWDQEDFILSDDESLESK</sequence>
<dbReference type="EMBL" id="JABTEG010000020">
    <property type="protein sequence ID" value="KAG4303828.1"/>
    <property type="molecule type" value="Genomic_DNA"/>
</dbReference>
<accession>A0ACB7CA74</accession>
<name>A0ACB7CA74_9ASCO</name>
<gene>
    <name evidence="1" type="ORF">PORY_002757</name>
</gene>
<evidence type="ECO:0000313" key="1">
    <source>
        <dbReference type="EMBL" id="KAG4303828.1"/>
    </source>
</evidence>
<comment type="caution">
    <text evidence="1">The sequence shown here is derived from an EMBL/GenBank/DDBJ whole genome shotgun (WGS) entry which is preliminary data.</text>
</comment>
<reference evidence="1 2" key="1">
    <citation type="journal article" date="2021" name="Commun. Biol.">
        <title>Genomic insights into the host specific adaptation of the Pneumocystis genus.</title>
        <authorList>
            <person name="Cisse O.H."/>
            <person name="Ma L."/>
            <person name="Dekker J.P."/>
            <person name="Khil P.P."/>
            <person name="Youn J.-H."/>
            <person name="Brenchley J.M."/>
            <person name="Blair R."/>
            <person name="Pahar B."/>
            <person name="Chabe M."/>
            <person name="Van Rompay K.K.A."/>
            <person name="Keesler R."/>
            <person name="Sukura A."/>
            <person name="Hirsch V."/>
            <person name="Kutty G."/>
            <person name="Liu Y."/>
            <person name="Peng L."/>
            <person name="Chen J."/>
            <person name="Song J."/>
            <person name="Weissenbacher-Lang C."/>
            <person name="Xu J."/>
            <person name="Upham N.S."/>
            <person name="Stajich J.E."/>
            <person name="Cuomo C.A."/>
            <person name="Cushion M.T."/>
            <person name="Kovacs J.A."/>
        </authorList>
    </citation>
    <scope>NUCLEOTIDE SEQUENCE [LARGE SCALE GENOMIC DNA]</scope>
    <source>
        <strain evidence="1 2">RABM</strain>
    </source>
</reference>
<evidence type="ECO:0000313" key="2">
    <source>
        <dbReference type="Proteomes" id="UP000768646"/>
    </source>
</evidence>